<accession>A0ABM9PDR8</accession>
<protein>
    <submittedName>
        <fullName evidence="3">Histidine kinase</fullName>
    </submittedName>
</protein>
<dbReference type="RefSeq" id="WP_348717920.1">
    <property type="nucleotide sequence ID" value="NZ_CAXJIO010000013.1"/>
</dbReference>
<gene>
    <name evidence="3" type="ORF">T190423A01A_40317</name>
</gene>
<dbReference type="SMART" id="SM00850">
    <property type="entry name" value="LytTR"/>
    <property type="match status" value="1"/>
</dbReference>
<proteinExistence type="predicted"/>
<keyword evidence="1" id="KW-0472">Membrane</keyword>
<feature type="transmembrane region" description="Helical" evidence="1">
    <location>
        <begin position="75"/>
        <end position="94"/>
    </location>
</feature>
<feature type="transmembrane region" description="Helical" evidence="1">
    <location>
        <begin position="41"/>
        <end position="63"/>
    </location>
</feature>
<dbReference type="Pfam" id="PF04397">
    <property type="entry name" value="LytTR"/>
    <property type="match status" value="1"/>
</dbReference>
<comment type="caution">
    <text evidence="3">The sequence shown here is derived from an EMBL/GenBank/DDBJ whole genome shotgun (WGS) entry which is preliminary data.</text>
</comment>
<evidence type="ECO:0000313" key="4">
    <source>
        <dbReference type="Proteomes" id="UP001497527"/>
    </source>
</evidence>
<evidence type="ECO:0000259" key="2">
    <source>
        <dbReference type="SMART" id="SM00850"/>
    </source>
</evidence>
<dbReference type="GO" id="GO:0016301">
    <property type="term" value="F:kinase activity"/>
    <property type="evidence" value="ECO:0007669"/>
    <property type="project" value="UniProtKB-KW"/>
</dbReference>
<reference evidence="3 4" key="1">
    <citation type="submission" date="2024-05" db="EMBL/GenBank/DDBJ databases">
        <authorList>
            <person name="Duchaud E."/>
        </authorList>
    </citation>
    <scope>NUCLEOTIDE SEQUENCE [LARGE SCALE GENOMIC DNA]</scope>
    <source>
        <strain evidence="3">Ena-SAMPLE-TAB-13-05-2024-13:56:06:370-140308</strain>
    </source>
</reference>
<evidence type="ECO:0000313" key="3">
    <source>
        <dbReference type="EMBL" id="CAL2103724.1"/>
    </source>
</evidence>
<evidence type="ECO:0000256" key="1">
    <source>
        <dbReference type="SAM" id="Phobius"/>
    </source>
</evidence>
<dbReference type="Gene3D" id="2.40.50.1020">
    <property type="entry name" value="LytTr DNA-binding domain"/>
    <property type="match status" value="1"/>
</dbReference>
<keyword evidence="3" id="KW-0418">Kinase</keyword>
<sequence>MNKLNPSIKHHVWVGLFSSLWIFIFTYAIKPFDSGKAGLEAWWLFLSVGFSLITFISYFITILVQDNIYVQIEKWNVGLEISILLLFFLLNHVLSYSYYKSPFLKGIWNFSEFSYAFLKSLFLFAPVVLFARWFILRFIPQKATITTTPKDPILTIKGEYKLDLLKIRQSELICISKSQNYIEVFFVEQETSKSKLIRSSLKKIQQKHPFLIQVHRSHLVNPAHFKSWKNTQTLSLTHIEIPVSKNYKNNTAVFRT</sequence>
<feature type="transmembrane region" description="Helical" evidence="1">
    <location>
        <begin position="114"/>
        <end position="135"/>
    </location>
</feature>
<feature type="transmembrane region" description="Helical" evidence="1">
    <location>
        <begin position="12"/>
        <end position="29"/>
    </location>
</feature>
<organism evidence="3 4">
    <name type="scientific">Tenacibaculum polynesiense</name>
    <dbReference type="NCBI Taxonomy" id="3137857"/>
    <lineage>
        <taxon>Bacteria</taxon>
        <taxon>Pseudomonadati</taxon>
        <taxon>Bacteroidota</taxon>
        <taxon>Flavobacteriia</taxon>
        <taxon>Flavobacteriales</taxon>
        <taxon>Flavobacteriaceae</taxon>
        <taxon>Tenacibaculum</taxon>
    </lineage>
</organism>
<keyword evidence="1" id="KW-0812">Transmembrane</keyword>
<feature type="domain" description="HTH LytTR-type" evidence="2">
    <location>
        <begin position="162"/>
        <end position="255"/>
    </location>
</feature>
<keyword evidence="1" id="KW-1133">Transmembrane helix</keyword>
<dbReference type="InterPro" id="IPR007492">
    <property type="entry name" value="LytTR_DNA-bd_dom"/>
</dbReference>
<name>A0ABM9PDR8_9FLAO</name>
<keyword evidence="4" id="KW-1185">Reference proteome</keyword>
<dbReference type="Proteomes" id="UP001497527">
    <property type="component" value="Unassembled WGS sequence"/>
</dbReference>
<dbReference type="EMBL" id="CAXJIO010000013">
    <property type="protein sequence ID" value="CAL2103724.1"/>
    <property type="molecule type" value="Genomic_DNA"/>
</dbReference>
<keyword evidence="3" id="KW-0808">Transferase</keyword>